<dbReference type="PRINTS" id="PR00830">
    <property type="entry name" value="ENDOLAPTASE"/>
</dbReference>
<dbReference type="Pfam" id="PF00004">
    <property type="entry name" value="AAA"/>
    <property type="match status" value="1"/>
</dbReference>
<evidence type="ECO:0000259" key="17">
    <source>
        <dbReference type="PROSITE" id="PS51787"/>
    </source>
</evidence>
<dbReference type="PROSITE" id="PS01046">
    <property type="entry name" value="LON_SER"/>
    <property type="match status" value="1"/>
</dbReference>
<dbReference type="FunFam" id="2.30.130.40:FF:000003">
    <property type="entry name" value="Lon protease homolog 2, peroxisomal"/>
    <property type="match status" value="1"/>
</dbReference>
<dbReference type="FunFam" id="3.30.230.10:FF:000019">
    <property type="entry name" value="Lon protease homolog 2, peroxisomal"/>
    <property type="match status" value="1"/>
</dbReference>
<evidence type="ECO:0000256" key="4">
    <source>
        <dbReference type="ARBA" id="ARBA00022801"/>
    </source>
</evidence>
<dbReference type="Gene3D" id="3.40.50.300">
    <property type="entry name" value="P-loop containing nucleotide triphosphate hydrolases"/>
    <property type="match status" value="1"/>
</dbReference>
<evidence type="ECO:0000256" key="7">
    <source>
        <dbReference type="ARBA" id="ARBA00023016"/>
    </source>
</evidence>
<comment type="caution">
    <text evidence="18">The sequence shown here is derived from an EMBL/GenBank/DDBJ whole genome shotgun (WGS) entry which is preliminary data.</text>
</comment>
<dbReference type="InterPro" id="IPR027417">
    <property type="entry name" value="P-loop_NTPase"/>
</dbReference>
<dbReference type="CDD" id="cd19500">
    <property type="entry name" value="RecA-like_Lon"/>
    <property type="match status" value="1"/>
</dbReference>
<feature type="binding site" evidence="11">
    <location>
        <begin position="431"/>
        <end position="438"/>
    </location>
    <ligand>
        <name>ATP</name>
        <dbReference type="ChEBI" id="CHEBI:30616"/>
    </ligand>
</feature>
<dbReference type="InterPro" id="IPR027065">
    <property type="entry name" value="Lon_Prtase"/>
</dbReference>
<dbReference type="GO" id="GO:0030163">
    <property type="term" value="P:protein catabolic process"/>
    <property type="evidence" value="ECO:0007669"/>
    <property type="project" value="InterPro"/>
</dbReference>
<evidence type="ECO:0000256" key="8">
    <source>
        <dbReference type="ARBA" id="ARBA00023140"/>
    </source>
</evidence>
<evidence type="ECO:0000256" key="3">
    <source>
        <dbReference type="ARBA" id="ARBA00022741"/>
    </source>
</evidence>
<evidence type="ECO:0000259" key="16">
    <source>
        <dbReference type="PROSITE" id="PS51786"/>
    </source>
</evidence>
<dbReference type="InterPro" id="IPR054594">
    <property type="entry name" value="Lon_lid"/>
</dbReference>
<dbReference type="InterPro" id="IPR014721">
    <property type="entry name" value="Ribsml_uS5_D2-typ_fold_subgr"/>
</dbReference>
<evidence type="ECO:0000256" key="14">
    <source>
        <dbReference type="RuleBase" id="RU000592"/>
    </source>
</evidence>
<dbReference type="InterPro" id="IPR008268">
    <property type="entry name" value="Peptidase_S16_AS"/>
</dbReference>
<dbReference type="Pfam" id="PF22667">
    <property type="entry name" value="Lon_lid"/>
    <property type="match status" value="1"/>
</dbReference>
<feature type="active site" evidence="10 12">
    <location>
        <position position="837"/>
    </location>
</feature>
<dbReference type="Proteomes" id="UP000887013">
    <property type="component" value="Unassembled WGS sequence"/>
</dbReference>
<dbReference type="SUPFAM" id="SSF54211">
    <property type="entry name" value="Ribosomal protein S5 domain 2-like"/>
    <property type="match status" value="1"/>
</dbReference>
<dbReference type="PROSITE" id="PS51786">
    <property type="entry name" value="LON_PROTEOLYTIC"/>
    <property type="match status" value="1"/>
</dbReference>
<dbReference type="FunFam" id="1.10.8.60:FF:000091">
    <property type="entry name" value="Lon protease homolog 2, peroxisomal"/>
    <property type="match status" value="1"/>
</dbReference>
<dbReference type="InterPro" id="IPR046336">
    <property type="entry name" value="Lon_prtase_N_sf"/>
</dbReference>
<keyword evidence="6 9" id="KW-0067">ATP-binding</keyword>
<dbReference type="SUPFAM" id="SSF52540">
    <property type="entry name" value="P-loop containing nucleoside triphosphate hydrolases"/>
    <property type="match status" value="1"/>
</dbReference>
<reference evidence="18" key="1">
    <citation type="submission" date="2020-08" db="EMBL/GenBank/DDBJ databases">
        <title>Multicomponent nature underlies the extraordinary mechanical properties of spider dragline silk.</title>
        <authorList>
            <person name="Kono N."/>
            <person name="Nakamura H."/>
            <person name="Mori M."/>
            <person name="Yoshida Y."/>
            <person name="Ohtoshi R."/>
            <person name="Malay A.D."/>
            <person name="Moran D.A.P."/>
            <person name="Tomita M."/>
            <person name="Numata K."/>
            <person name="Arakawa K."/>
        </authorList>
    </citation>
    <scope>NUCLEOTIDE SEQUENCE</scope>
</reference>
<dbReference type="Gene3D" id="2.30.130.40">
    <property type="entry name" value="LON domain-like"/>
    <property type="match status" value="1"/>
</dbReference>
<dbReference type="EC" id="3.4.21.-" evidence="9 14"/>
<feature type="domain" description="Lon N-terminal" evidence="17">
    <location>
        <begin position="75"/>
        <end position="287"/>
    </location>
</feature>
<dbReference type="EMBL" id="BMAW01086882">
    <property type="protein sequence ID" value="GFU49182.1"/>
    <property type="molecule type" value="Genomic_DNA"/>
</dbReference>
<evidence type="ECO:0000313" key="19">
    <source>
        <dbReference type="Proteomes" id="UP000887013"/>
    </source>
</evidence>
<dbReference type="Pfam" id="PF05362">
    <property type="entry name" value="Lon_C"/>
    <property type="match status" value="1"/>
</dbReference>
<evidence type="ECO:0000256" key="6">
    <source>
        <dbReference type="ARBA" id="ARBA00022840"/>
    </source>
</evidence>
<keyword evidence="19" id="KW-1185">Reference proteome</keyword>
<dbReference type="FunFam" id="3.40.50.300:FF:000382">
    <property type="entry name" value="Lon protease homolog 2, peroxisomal"/>
    <property type="match status" value="1"/>
</dbReference>
<dbReference type="SUPFAM" id="SSF88697">
    <property type="entry name" value="PUA domain-like"/>
    <property type="match status" value="1"/>
</dbReference>
<dbReference type="PANTHER" id="PTHR10046">
    <property type="entry name" value="ATP DEPENDENT LON PROTEASE FAMILY MEMBER"/>
    <property type="match status" value="1"/>
</dbReference>
<sequence length="904" mass="100541">MLLSNHVNPSKEETQHCCSEHRGERNKFLFTVFRFLYNREETEKFFPDDGMIELLASIEGVILASKMATSNIRLPRRLPLLLIDGVLFPGASIRIPVSSEKNMNMVRNHLLSRSTLSSAIIGVVPREMRSSDEDDKNVIHSIGTAGIVIQVTGTNWPRPAYTLLVTGLCRFKLERITEKSPYLIASVRQLDRLPGEESAELDETNAELSDLMEQFREQATKLIDMLDLSLPAVVRLKRLLNSLPTESLPDVCAAIVRASHTERLQILDAVDLAERFKKTLPLLVRQIEGLQLLQKARKDDIGPLDITKIPFPRGKYFNDMDKEDEVLALEKKVKETEMPEHAKKISLREIQRLKKMPPHMPDHAVTRNYIELMIELPWFKRSPEVIDIHKSRKDLDTDHYGMETLKKRVLEYLAVRQLKNALKGPILCFVGPPGVGKTSVGRSIAQSLGREFHRISLGGVCDQADIRGHRRTYIGSMSGRIIQGLKIVGVNNPVFLLDEIDKMSAGIHGDPAAAMLEVLDPEQNCNFTDHYLNVPFDLSQVLFIATANTTKTIPPALLDRMEIIAVPGYTHDEKEHIARKHLVPKQLKEHGLNPDMLQFTDEAIRTIISKYTREAGVRGLERKIGAVCRAVAVKIVEKQKSVPKDNTMMDNNKTSTNEILEECENLALSPVPMPPELPFILDEEAVIDILGTPIFDNEVTGRLGQPGVAVGLGWTAAGGQIMYVEATKIDGEGQLILTGQLGKVMKESAQLALNLVRSHLHEYGIKIPHGADLMENTDIHIHFPAGAVGKDGPSAGVTIFTVLVSLFTGRIVRSDIAMTGEITLRGLILPVGGIKEKVLAAHRAGMRSCILPSRNEKDLAEIPQSVKNDMNFYLCSHVDEVLQAAFDGGFVISSKPSAQLKSKL</sequence>
<evidence type="ECO:0000256" key="5">
    <source>
        <dbReference type="ARBA" id="ARBA00022825"/>
    </source>
</evidence>
<dbReference type="GO" id="GO:0004252">
    <property type="term" value="F:serine-type endopeptidase activity"/>
    <property type="evidence" value="ECO:0007669"/>
    <property type="project" value="UniProtKB-UniRule"/>
</dbReference>
<dbReference type="InterPro" id="IPR003111">
    <property type="entry name" value="Lon_prtase_N"/>
</dbReference>
<evidence type="ECO:0000256" key="15">
    <source>
        <dbReference type="SAM" id="Coils"/>
    </source>
</evidence>
<evidence type="ECO:0000313" key="18">
    <source>
        <dbReference type="EMBL" id="GFU49182.1"/>
    </source>
</evidence>
<evidence type="ECO:0000256" key="1">
    <source>
        <dbReference type="ARBA" id="ARBA00022490"/>
    </source>
</evidence>
<protein>
    <recommendedName>
        <fullName evidence="9 14">Lon protease homolog</fullName>
        <ecNumber evidence="9 14">3.4.21.-</ecNumber>
    </recommendedName>
</protein>
<proteinExistence type="inferred from homology"/>
<name>A0A8X6R0A1_NEPPI</name>
<organism evidence="18 19">
    <name type="scientific">Nephila pilipes</name>
    <name type="common">Giant wood spider</name>
    <name type="synonym">Nephila maculata</name>
    <dbReference type="NCBI Taxonomy" id="299642"/>
    <lineage>
        <taxon>Eukaryota</taxon>
        <taxon>Metazoa</taxon>
        <taxon>Ecdysozoa</taxon>
        <taxon>Arthropoda</taxon>
        <taxon>Chelicerata</taxon>
        <taxon>Arachnida</taxon>
        <taxon>Araneae</taxon>
        <taxon>Araneomorphae</taxon>
        <taxon>Entelegynae</taxon>
        <taxon>Araneoidea</taxon>
        <taxon>Nephilidae</taxon>
        <taxon>Nephila</taxon>
    </lineage>
</organism>
<keyword evidence="2 9" id="KW-0645">Protease</keyword>
<keyword evidence="5 9" id="KW-0720">Serine protease</keyword>
<keyword evidence="4 9" id="KW-0378">Hydrolase</keyword>
<evidence type="ECO:0000256" key="10">
    <source>
        <dbReference type="PIRSR" id="PIRSR001174-1"/>
    </source>
</evidence>
<dbReference type="InterPro" id="IPR004815">
    <property type="entry name" value="Lon_bac/euk-typ"/>
</dbReference>
<dbReference type="FunFam" id="1.20.5.5270:FF:000002">
    <property type="entry name" value="Lon protease homolog"/>
    <property type="match status" value="1"/>
</dbReference>
<dbReference type="InterPro" id="IPR008269">
    <property type="entry name" value="Lon_proteolytic"/>
</dbReference>
<feature type="coiled-coil region" evidence="15">
    <location>
        <begin position="198"/>
        <end position="225"/>
    </location>
</feature>
<accession>A0A8X6R0A1</accession>
<dbReference type="SMART" id="SM00382">
    <property type="entry name" value="AAA"/>
    <property type="match status" value="1"/>
</dbReference>
<dbReference type="PROSITE" id="PS51787">
    <property type="entry name" value="LON_N"/>
    <property type="match status" value="1"/>
</dbReference>
<dbReference type="GO" id="GO:0006508">
    <property type="term" value="P:proteolysis"/>
    <property type="evidence" value="ECO:0007669"/>
    <property type="project" value="UniProtKB-KW"/>
</dbReference>
<keyword evidence="15" id="KW-0175">Coiled coil</keyword>
<keyword evidence="1" id="KW-0963">Cytoplasm</keyword>
<dbReference type="Gene3D" id="1.10.8.60">
    <property type="match status" value="1"/>
</dbReference>
<gene>
    <name evidence="18" type="primary">lonp2</name>
    <name evidence="18" type="ORF">NPIL_261641</name>
</gene>
<dbReference type="AlphaFoldDB" id="A0A8X6R0A1"/>
<dbReference type="Gene3D" id="3.30.230.10">
    <property type="match status" value="1"/>
</dbReference>
<dbReference type="NCBIfam" id="TIGR00763">
    <property type="entry name" value="lon"/>
    <property type="match status" value="1"/>
</dbReference>
<evidence type="ECO:0000256" key="9">
    <source>
        <dbReference type="PIRNR" id="PIRNR001174"/>
    </source>
</evidence>
<dbReference type="GO" id="GO:0005524">
    <property type="term" value="F:ATP binding"/>
    <property type="evidence" value="ECO:0007669"/>
    <property type="project" value="UniProtKB-KW"/>
</dbReference>
<feature type="active site" evidence="10 12">
    <location>
        <position position="794"/>
    </location>
</feature>
<dbReference type="Gene3D" id="1.20.5.5270">
    <property type="match status" value="1"/>
</dbReference>
<evidence type="ECO:0000256" key="13">
    <source>
        <dbReference type="RuleBase" id="RU000591"/>
    </source>
</evidence>
<evidence type="ECO:0000256" key="2">
    <source>
        <dbReference type="ARBA" id="ARBA00022670"/>
    </source>
</evidence>
<feature type="domain" description="Lon proteolytic" evidence="16">
    <location>
        <begin position="703"/>
        <end position="888"/>
    </location>
</feature>
<comment type="similarity">
    <text evidence="9 12 13">Belongs to the peptidase S16 family.</text>
</comment>
<dbReference type="PIRSF" id="PIRSF001174">
    <property type="entry name" value="Lon_proteas"/>
    <property type="match status" value="1"/>
</dbReference>
<dbReference type="InterPro" id="IPR015947">
    <property type="entry name" value="PUA-like_sf"/>
</dbReference>
<evidence type="ECO:0000256" key="11">
    <source>
        <dbReference type="PIRSR" id="PIRSR001174-2"/>
    </source>
</evidence>
<dbReference type="GO" id="GO:0016887">
    <property type="term" value="F:ATP hydrolysis activity"/>
    <property type="evidence" value="ECO:0007669"/>
    <property type="project" value="InterPro"/>
</dbReference>
<evidence type="ECO:0000256" key="12">
    <source>
        <dbReference type="PROSITE-ProRule" id="PRU01122"/>
    </source>
</evidence>
<keyword evidence="8" id="KW-0576">Peroxisome</keyword>
<dbReference type="InterPro" id="IPR003959">
    <property type="entry name" value="ATPase_AAA_core"/>
</dbReference>
<dbReference type="SMART" id="SM00464">
    <property type="entry name" value="LON"/>
    <property type="match status" value="1"/>
</dbReference>
<dbReference type="InterPro" id="IPR020568">
    <property type="entry name" value="Ribosomal_Su5_D2-typ_SF"/>
</dbReference>
<keyword evidence="3 9" id="KW-0547">Nucleotide-binding</keyword>
<dbReference type="GO" id="GO:0004176">
    <property type="term" value="F:ATP-dependent peptidase activity"/>
    <property type="evidence" value="ECO:0007669"/>
    <property type="project" value="UniProtKB-UniRule"/>
</dbReference>
<keyword evidence="7" id="KW-0346">Stress response</keyword>
<dbReference type="OrthoDB" id="2411602at2759"/>
<dbReference type="Pfam" id="PF02190">
    <property type="entry name" value="LON_substr_bdg"/>
    <property type="match status" value="1"/>
</dbReference>
<dbReference type="Gene3D" id="1.20.58.1480">
    <property type="match status" value="1"/>
</dbReference>
<dbReference type="InterPro" id="IPR003593">
    <property type="entry name" value="AAA+_ATPase"/>
</dbReference>